<evidence type="ECO:0000256" key="1">
    <source>
        <dbReference type="SAM" id="Phobius"/>
    </source>
</evidence>
<keyword evidence="1" id="KW-0812">Transmembrane</keyword>
<sequence>MADARSAPPRFVALDALRGAALCGMVVYHAAWDLSALGWPLPPPSASPGWTLLADTVAGTFLLLSGVGLALARPKGTGFALRRLAALAAAGLVVTAASLVVAPEAPIVFGILQCIAVANALALPLLGRSVASRLGLAAAAALAPALARSASLATWPAAALDRWPGAALGLGTALPRTLDYRPLLPWLALVLLGTVLGDGMARRSPGGRPGRPPKGPVPALARLGRHSLAVYMLHQPILYGVLMAVSPGAAARPEAGEDPFLMQCRADCEAAGAAPKLCLAACTCTTMRVAAEARGASHTAGETPRLTGPHLDAIARACRASPG</sequence>
<feature type="transmembrane region" description="Helical" evidence="1">
    <location>
        <begin position="52"/>
        <end position="72"/>
    </location>
</feature>
<reference evidence="3 4" key="2">
    <citation type="submission" date="2019-02" db="EMBL/GenBank/DDBJ databases">
        <title>'Lichenibacterium ramalinii' gen. nov. sp. nov., 'Lichenibacterium minor' gen. nov. sp. nov.</title>
        <authorList>
            <person name="Pankratov T."/>
        </authorList>
    </citation>
    <scope>NUCLEOTIDE SEQUENCE [LARGE SCALE GENOMIC DNA]</scope>
    <source>
        <strain evidence="3 4">RmlP001</strain>
    </source>
</reference>
<proteinExistence type="predicted"/>
<dbReference type="InterPro" id="IPR012429">
    <property type="entry name" value="HGSNAT_cat"/>
</dbReference>
<evidence type="ECO:0000313" key="3">
    <source>
        <dbReference type="EMBL" id="RYB07284.1"/>
    </source>
</evidence>
<protein>
    <submittedName>
        <fullName evidence="3">DUF1624 domain-containing protein</fullName>
    </submittedName>
</protein>
<keyword evidence="4" id="KW-1185">Reference proteome</keyword>
<feature type="transmembrane region" description="Helical" evidence="1">
    <location>
        <begin position="84"/>
        <end position="101"/>
    </location>
</feature>
<keyword evidence="1" id="KW-1133">Transmembrane helix</keyword>
<evidence type="ECO:0000259" key="2">
    <source>
        <dbReference type="Pfam" id="PF07786"/>
    </source>
</evidence>
<reference evidence="3 4" key="1">
    <citation type="submission" date="2018-09" db="EMBL/GenBank/DDBJ databases">
        <authorList>
            <person name="Grouzdev D.S."/>
            <person name="Krutkina M.S."/>
        </authorList>
    </citation>
    <scope>NUCLEOTIDE SEQUENCE [LARGE SCALE GENOMIC DNA]</scope>
    <source>
        <strain evidence="3 4">RmlP001</strain>
    </source>
</reference>
<dbReference type="AlphaFoldDB" id="A0A4Q2RHS3"/>
<dbReference type="Proteomes" id="UP000289411">
    <property type="component" value="Unassembled WGS sequence"/>
</dbReference>
<dbReference type="Pfam" id="PF07786">
    <property type="entry name" value="HGSNAT_cat"/>
    <property type="match status" value="1"/>
</dbReference>
<accession>A0A4Q2RHS3</accession>
<feature type="transmembrane region" description="Helical" evidence="1">
    <location>
        <begin position="107"/>
        <end position="127"/>
    </location>
</feature>
<evidence type="ECO:0000313" key="4">
    <source>
        <dbReference type="Proteomes" id="UP000289411"/>
    </source>
</evidence>
<dbReference type="EMBL" id="QYBC01000002">
    <property type="protein sequence ID" value="RYB07284.1"/>
    <property type="molecule type" value="Genomic_DNA"/>
</dbReference>
<feature type="domain" description="Heparan-alpha-glucosaminide N-acetyltransferase catalytic" evidence="2">
    <location>
        <begin position="10"/>
        <end position="236"/>
    </location>
</feature>
<dbReference type="RefSeq" id="WP_129217542.1">
    <property type="nucleotide sequence ID" value="NZ_QYBC01000002.1"/>
</dbReference>
<keyword evidence="1" id="KW-0472">Membrane</keyword>
<gene>
    <name evidence="3" type="ORF">D3272_02650</name>
</gene>
<name>A0A4Q2RHS3_9HYPH</name>
<organism evidence="3 4">
    <name type="scientific">Lichenibacterium ramalinae</name>
    <dbReference type="NCBI Taxonomy" id="2316527"/>
    <lineage>
        <taxon>Bacteria</taxon>
        <taxon>Pseudomonadati</taxon>
        <taxon>Pseudomonadota</taxon>
        <taxon>Alphaproteobacteria</taxon>
        <taxon>Hyphomicrobiales</taxon>
        <taxon>Lichenihabitantaceae</taxon>
        <taxon>Lichenibacterium</taxon>
    </lineage>
</organism>
<dbReference type="OrthoDB" id="9807591at2"/>
<comment type="caution">
    <text evidence="3">The sequence shown here is derived from an EMBL/GenBank/DDBJ whole genome shotgun (WGS) entry which is preliminary data.</text>
</comment>